<dbReference type="AlphaFoldDB" id="W4VG57"/>
<comment type="caution">
    <text evidence="4">The sequence shown here is derived from an EMBL/GenBank/DDBJ whole genome shotgun (WGS) entry which is preliminary data.</text>
</comment>
<proteinExistence type="predicted"/>
<evidence type="ECO:0000313" key="5">
    <source>
        <dbReference type="Proteomes" id="UP000019102"/>
    </source>
</evidence>
<evidence type="ECO:0000256" key="1">
    <source>
        <dbReference type="SAM" id="MobiDB-lite"/>
    </source>
</evidence>
<feature type="domain" description="NodB homology" evidence="3">
    <location>
        <begin position="103"/>
        <end position="292"/>
    </location>
</feature>
<evidence type="ECO:0000256" key="2">
    <source>
        <dbReference type="SAM" id="SignalP"/>
    </source>
</evidence>
<dbReference type="GO" id="GO:0005975">
    <property type="term" value="P:carbohydrate metabolic process"/>
    <property type="evidence" value="ECO:0007669"/>
    <property type="project" value="InterPro"/>
</dbReference>
<evidence type="ECO:0000259" key="3">
    <source>
        <dbReference type="PROSITE" id="PS51677"/>
    </source>
</evidence>
<dbReference type="InterPro" id="IPR050248">
    <property type="entry name" value="Polysacc_deacetylase_ArnD"/>
</dbReference>
<name>W4VG57_9BACI</name>
<dbReference type="CDD" id="cd10917">
    <property type="entry name" value="CE4_NodB_like_6s_7s"/>
    <property type="match status" value="1"/>
</dbReference>
<dbReference type="RefSeq" id="WP_035721683.1">
    <property type="nucleotide sequence ID" value="NZ_BAVS01000001.1"/>
</dbReference>
<dbReference type="Proteomes" id="UP000019102">
    <property type="component" value="Unassembled WGS sequence"/>
</dbReference>
<feature type="compositionally biased region" description="Basic and acidic residues" evidence="1">
    <location>
        <begin position="66"/>
        <end position="77"/>
    </location>
</feature>
<dbReference type="InterPro" id="IPR011330">
    <property type="entry name" value="Glyco_hydro/deAcase_b/a-brl"/>
</dbReference>
<dbReference type="Pfam" id="PF01522">
    <property type="entry name" value="Polysacc_deac_1"/>
    <property type="match status" value="1"/>
</dbReference>
<dbReference type="InterPro" id="IPR002509">
    <property type="entry name" value="NODB_dom"/>
</dbReference>
<keyword evidence="2" id="KW-0732">Signal</keyword>
<protein>
    <submittedName>
        <fullName evidence="4">Polysaccharide deacetylase</fullName>
    </submittedName>
</protein>
<dbReference type="GO" id="GO:0016810">
    <property type="term" value="F:hydrolase activity, acting on carbon-nitrogen (but not peptide) bonds"/>
    <property type="evidence" value="ECO:0007669"/>
    <property type="project" value="InterPro"/>
</dbReference>
<dbReference type="STRING" id="1298598.JCM21714_755"/>
<feature type="compositionally biased region" description="Acidic residues" evidence="1">
    <location>
        <begin position="29"/>
        <end position="56"/>
    </location>
</feature>
<accession>W4VG57</accession>
<dbReference type="Gene3D" id="3.20.20.370">
    <property type="entry name" value="Glycoside hydrolase/deacetylase"/>
    <property type="match status" value="1"/>
</dbReference>
<dbReference type="eggNOG" id="COG0726">
    <property type="taxonomic scope" value="Bacteria"/>
</dbReference>
<reference evidence="4 5" key="1">
    <citation type="journal article" date="2014" name="Genome Announc.">
        <title>Draft Genome Sequence of the Boron-Tolerant and Moderately Halotolerant Bacterium Gracilibacillus boraciitolerans JCM 21714T.</title>
        <authorList>
            <person name="Ahmed I."/>
            <person name="Oshima K."/>
            <person name="Suda W."/>
            <person name="Kitamura K."/>
            <person name="Iida T."/>
            <person name="Ohmori Y."/>
            <person name="Fujiwara T."/>
            <person name="Hattori M."/>
            <person name="Ohkuma M."/>
        </authorList>
    </citation>
    <scope>NUCLEOTIDE SEQUENCE [LARGE SCALE GENOMIC DNA]</scope>
    <source>
        <strain evidence="4 5">JCM 21714</strain>
    </source>
</reference>
<feature type="region of interest" description="Disordered" evidence="1">
    <location>
        <begin position="25"/>
        <end position="77"/>
    </location>
</feature>
<dbReference type="PROSITE" id="PS51257">
    <property type="entry name" value="PROKAR_LIPOPROTEIN"/>
    <property type="match status" value="1"/>
</dbReference>
<dbReference type="SUPFAM" id="SSF88713">
    <property type="entry name" value="Glycoside hydrolase/deacetylase"/>
    <property type="match status" value="1"/>
</dbReference>
<dbReference type="PROSITE" id="PS51677">
    <property type="entry name" value="NODB"/>
    <property type="match status" value="1"/>
</dbReference>
<gene>
    <name evidence="4" type="ORF">JCM21714_755</name>
</gene>
<dbReference type="EMBL" id="BAVS01000001">
    <property type="protein sequence ID" value="GAE91798.1"/>
    <property type="molecule type" value="Genomic_DNA"/>
</dbReference>
<organism evidence="4 5">
    <name type="scientific">Gracilibacillus boraciitolerans JCM 21714</name>
    <dbReference type="NCBI Taxonomy" id="1298598"/>
    <lineage>
        <taxon>Bacteria</taxon>
        <taxon>Bacillati</taxon>
        <taxon>Bacillota</taxon>
        <taxon>Bacilli</taxon>
        <taxon>Bacillales</taxon>
        <taxon>Bacillaceae</taxon>
        <taxon>Gracilibacillus</taxon>
    </lineage>
</organism>
<dbReference type="OrthoDB" id="9806342at2"/>
<feature type="chain" id="PRO_5039359533" evidence="2">
    <location>
        <begin position="22"/>
        <end position="301"/>
    </location>
</feature>
<dbReference type="PANTHER" id="PTHR10587">
    <property type="entry name" value="GLYCOSYL TRANSFERASE-RELATED"/>
    <property type="match status" value="1"/>
</dbReference>
<keyword evidence="5" id="KW-1185">Reference proteome</keyword>
<sequence>MKKINYLIVLFLLVFIVACNNESEKSEASEEEQIINEETSTEENQEDIAEDEEVTANEDVTNGTEQKSEDIKQEETREKQVETLYELGSEWQLVPIEEDTNENVVLLTIDDAPDKYALEMAKTLKDLNAPAIFFVNGHFLESEENKDILRQIHEMGFAIGNHTYNHQRLSEVNEEQQKEDILELSNLIQDIIGEKPKFFRAPNGVNTDYATQLVKDEGMLLMNWTYGYDYFKPYMDAEKLKEAMISGEGPEVDVPYSLLKPGANLLMHDREWTAEALGDIVNGLRKKGYEMADPISIKLPE</sequence>
<evidence type="ECO:0000313" key="4">
    <source>
        <dbReference type="EMBL" id="GAE91798.1"/>
    </source>
</evidence>
<feature type="signal peptide" evidence="2">
    <location>
        <begin position="1"/>
        <end position="21"/>
    </location>
</feature>